<keyword evidence="10" id="KW-1185">Reference proteome</keyword>
<evidence type="ECO:0000256" key="6">
    <source>
        <dbReference type="RuleBase" id="RU363132"/>
    </source>
</evidence>
<name>A0A9P4W5P4_CURKU</name>
<feature type="transmembrane region" description="Helical" evidence="6">
    <location>
        <begin position="137"/>
        <end position="155"/>
    </location>
</feature>
<keyword evidence="2 6" id="KW-0812">Transmembrane</keyword>
<evidence type="ECO:0000256" key="1">
    <source>
        <dbReference type="ARBA" id="ARBA00004477"/>
    </source>
</evidence>
<sequence>MSEAPRVELSNTDLSDLTDLSVPASHTIPAEETNACWSVSVIGASRTALNPSPNNRTAAQNTMASIQNHPSVQNAKETVLNGPVAQQAKAEGAKTRDEFADLANSKQIPEQKTATGQNLTHYHSMFYRLLSWKNPRATGISFAAAVLFIFAARYLNVIRWIFKLSWIVLGTTAAAEVAGQLALGKGLTSQFRPRQYFTIPKASLERLLDDVEQLINFFVIESQRIVFAENVYVTIAAFFASLISYFLIKFVPMWGLALIATVITYLGPLVYIQNKEVIDAQLEKGRSLASQQATQIRDLASKQAANASQTVQGLTQQYTTKAQETINQYRGRSPSAEVKKEDFPAAPKTDLKTDPIPDVKTEVPVTHANEPPLVPQTAL</sequence>
<keyword evidence="4 6" id="KW-1133">Transmembrane helix</keyword>
<evidence type="ECO:0000256" key="5">
    <source>
        <dbReference type="ARBA" id="ARBA00023136"/>
    </source>
</evidence>
<keyword evidence="3 6" id="KW-0256">Endoplasmic reticulum</keyword>
<feature type="compositionally biased region" description="Basic and acidic residues" evidence="7">
    <location>
        <begin position="337"/>
        <end position="361"/>
    </location>
</feature>
<dbReference type="EMBL" id="SWKU01000043">
    <property type="protein sequence ID" value="KAF2994186.1"/>
    <property type="molecule type" value="Genomic_DNA"/>
</dbReference>
<dbReference type="PROSITE" id="PS50845">
    <property type="entry name" value="RETICULON"/>
    <property type="match status" value="1"/>
</dbReference>
<dbReference type="InterPro" id="IPR003388">
    <property type="entry name" value="Reticulon"/>
</dbReference>
<gene>
    <name evidence="9" type="ORF">E8E13_002133</name>
</gene>
<dbReference type="AlphaFoldDB" id="A0A9P4W5P4"/>
<feature type="region of interest" description="Disordered" evidence="7">
    <location>
        <begin position="331"/>
        <end position="379"/>
    </location>
</feature>
<evidence type="ECO:0000256" key="4">
    <source>
        <dbReference type="ARBA" id="ARBA00022989"/>
    </source>
</evidence>
<accession>A0A9P4W5P4</accession>
<feature type="transmembrane region" description="Helical" evidence="6">
    <location>
        <begin position="254"/>
        <end position="272"/>
    </location>
</feature>
<comment type="caution">
    <text evidence="9">The sequence shown here is derived from an EMBL/GenBank/DDBJ whole genome shotgun (WGS) entry which is preliminary data.</text>
</comment>
<dbReference type="Pfam" id="PF02453">
    <property type="entry name" value="Reticulon"/>
    <property type="match status" value="1"/>
</dbReference>
<keyword evidence="5 6" id="KW-0472">Membrane</keyword>
<evidence type="ECO:0000313" key="9">
    <source>
        <dbReference type="EMBL" id="KAF2994186.1"/>
    </source>
</evidence>
<dbReference type="GO" id="GO:0005789">
    <property type="term" value="C:endoplasmic reticulum membrane"/>
    <property type="evidence" value="ECO:0007669"/>
    <property type="project" value="UniProtKB-SubCell"/>
</dbReference>
<reference evidence="9" key="1">
    <citation type="submission" date="2019-04" db="EMBL/GenBank/DDBJ databases">
        <title>Sequencing of skin fungus with MAO and IRED activity.</title>
        <authorList>
            <person name="Marsaioli A.J."/>
            <person name="Bonatto J.M.C."/>
            <person name="Reis Junior O."/>
        </authorList>
    </citation>
    <scope>NUCLEOTIDE SEQUENCE</scope>
    <source>
        <strain evidence="9">30M1</strain>
    </source>
</reference>
<feature type="transmembrane region" description="Helical" evidence="6">
    <location>
        <begin position="231"/>
        <end position="248"/>
    </location>
</feature>
<dbReference type="OrthoDB" id="567788at2759"/>
<organism evidence="9 10">
    <name type="scientific">Curvularia kusanoi</name>
    <name type="common">Cochliobolus kusanoi</name>
    <dbReference type="NCBI Taxonomy" id="90978"/>
    <lineage>
        <taxon>Eukaryota</taxon>
        <taxon>Fungi</taxon>
        <taxon>Dikarya</taxon>
        <taxon>Ascomycota</taxon>
        <taxon>Pezizomycotina</taxon>
        <taxon>Dothideomycetes</taxon>
        <taxon>Pleosporomycetidae</taxon>
        <taxon>Pleosporales</taxon>
        <taxon>Pleosporineae</taxon>
        <taxon>Pleosporaceae</taxon>
        <taxon>Curvularia</taxon>
    </lineage>
</organism>
<feature type="domain" description="Reticulon" evidence="8">
    <location>
        <begin position="126"/>
        <end position="323"/>
    </location>
</feature>
<evidence type="ECO:0000256" key="2">
    <source>
        <dbReference type="ARBA" id="ARBA00022692"/>
    </source>
</evidence>
<dbReference type="Proteomes" id="UP000801428">
    <property type="component" value="Unassembled WGS sequence"/>
</dbReference>
<evidence type="ECO:0000256" key="7">
    <source>
        <dbReference type="SAM" id="MobiDB-lite"/>
    </source>
</evidence>
<evidence type="ECO:0000313" key="10">
    <source>
        <dbReference type="Proteomes" id="UP000801428"/>
    </source>
</evidence>
<evidence type="ECO:0000259" key="8">
    <source>
        <dbReference type="PROSITE" id="PS50845"/>
    </source>
</evidence>
<evidence type="ECO:0000256" key="3">
    <source>
        <dbReference type="ARBA" id="ARBA00022824"/>
    </source>
</evidence>
<proteinExistence type="predicted"/>
<comment type="subcellular location">
    <subcellularLocation>
        <location evidence="1 6">Endoplasmic reticulum membrane</location>
        <topology evidence="1 6">Multi-pass membrane protein</topology>
    </subcellularLocation>
</comment>
<protein>
    <recommendedName>
        <fullName evidence="6">Reticulon-like protein</fullName>
    </recommendedName>
</protein>